<keyword evidence="3" id="KW-0645">Protease</keyword>
<feature type="domain" description="Peptidase M16 C-terminal" evidence="11">
    <location>
        <begin position="685"/>
        <end position="868"/>
    </location>
</feature>
<dbReference type="SUPFAM" id="SSF63411">
    <property type="entry name" value="LuxS/MPP-like metallohydrolase"/>
    <property type="match status" value="4"/>
</dbReference>
<name>A0A9E6ZZC3_9FLAO</name>
<dbReference type="GO" id="GO:0046872">
    <property type="term" value="F:metal ion binding"/>
    <property type="evidence" value="ECO:0007669"/>
    <property type="project" value="UniProtKB-KW"/>
</dbReference>
<evidence type="ECO:0000259" key="10">
    <source>
        <dbReference type="Pfam" id="PF00675"/>
    </source>
</evidence>
<evidence type="ECO:0000256" key="5">
    <source>
        <dbReference type="ARBA" id="ARBA00022801"/>
    </source>
</evidence>
<evidence type="ECO:0000256" key="3">
    <source>
        <dbReference type="ARBA" id="ARBA00022670"/>
    </source>
</evidence>
<evidence type="ECO:0000256" key="9">
    <source>
        <dbReference type="SAM" id="SignalP"/>
    </source>
</evidence>
<comment type="similarity">
    <text evidence="2 8">Belongs to the peptidase M16 family.</text>
</comment>
<evidence type="ECO:0000313" key="13">
    <source>
        <dbReference type="Proteomes" id="UP000831290"/>
    </source>
</evidence>
<keyword evidence="13" id="KW-1185">Reference proteome</keyword>
<evidence type="ECO:0000256" key="1">
    <source>
        <dbReference type="ARBA" id="ARBA00001947"/>
    </source>
</evidence>
<feature type="signal peptide" evidence="9">
    <location>
        <begin position="1"/>
        <end position="19"/>
    </location>
</feature>
<dbReference type="InterPro" id="IPR050626">
    <property type="entry name" value="Peptidase_M16"/>
</dbReference>
<keyword evidence="6" id="KW-0862">Zinc</keyword>
<dbReference type="InterPro" id="IPR001431">
    <property type="entry name" value="Pept_M16_Zn_BS"/>
</dbReference>
<evidence type="ECO:0000256" key="2">
    <source>
        <dbReference type="ARBA" id="ARBA00007261"/>
    </source>
</evidence>
<evidence type="ECO:0000256" key="7">
    <source>
        <dbReference type="ARBA" id="ARBA00023049"/>
    </source>
</evidence>
<dbReference type="EMBL" id="CP094358">
    <property type="protein sequence ID" value="UOB17947.1"/>
    <property type="molecule type" value="Genomic_DNA"/>
</dbReference>
<evidence type="ECO:0000256" key="8">
    <source>
        <dbReference type="RuleBase" id="RU004447"/>
    </source>
</evidence>
<dbReference type="GO" id="GO:0006508">
    <property type="term" value="P:proteolysis"/>
    <property type="evidence" value="ECO:0007669"/>
    <property type="project" value="UniProtKB-KW"/>
</dbReference>
<evidence type="ECO:0000256" key="6">
    <source>
        <dbReference type="ARBA" id="ARBA00022833"/>
    </source>
</evidence>
<dbReference type="PANTHER" id="PTHR43690">
    <property type="entry name" value="NARDILYSIN"/>
    <property type="match status" value="1"/>
</dbReference>
<dbReference type="RefSeq" id="WP_255843789.1">
    <property type="nucleotide sequence ID" value="NZ_CP094358.1"/>
</dbReference>
<dbReference type="Pfam" id="PF00675">
    <property type="entry name" value="Peptidase_M16"/>
    <property type="match status" value="1"/>
</dbReference>
<proteinExistence type="inferred from homology"/>
<dbReference type="PANTHER" id="PTHR43690:SF34">
    <property type="entry name" value="ZINC PROTEASE PQQL-LIKE"/>
    <property type="match status" value="1"/>
</dbReference>
<feature type="chain" id="PRO_5038483283" evidence="9">
    <location>
        <begin position="20"/>
        <end position="936"/>
    </location>
</feature>
<organism evidence="12 13">
    <name type="scientific">Abyssalbus ytuae</name>
    <dbReference type="NCBI Taxonomy" id="2926907"/>
    <lineage>
        <taxon>Bacteria</taxon>
        <taxon>Pseudomonadati</taxon>
        <taxon>Bacteroidota</taxon>
        <taxon>Flavobacteriia</taxon>
        <taxon>Flavobacteriales</taxon>
        <taxon>Flavobacteriaceae</taxon>
        <taxon>Abyssalbus</taxon>
    </lineage>
</organism>
<dbReference type="AlphaFoldDB" id="A0A9E6ZZC3"/>
<dbReference type="GO" id="GO:0004222">
    <property type="term" value="F:metalloendopeptidase activity"/>
    <property type="evidence" value="ECO:0007669"/>
    <property type="project" value="InterPro"/>
</dbReference>
<dbReference type="InterPro" id="IPR011765">
    <property type="entry name" value="Pept_M16_N"/>
</dbReference>
<gene>
    <name evidence="12" type="ORF">MQE35_01290</name>
</gene>
<protein>
    <submittedName>
        <fullName evidence="12">Insulinase family protein</fullName>
    </submittedName>
</protein>
<accession>A0A9E6ZZC3</accession>
<evidence type="ECO:0000313" key="12">
    <source>
        <dbReference type="EMBL" id="UOB17947.1"/>
    </source>
</evidence>
<feature type="domain" description="Peptidase M16 C-terminal" evidence="11">
    <location>
        <begin position="206"/>
        <end position="386"/>
    </location>
</feature>
<dbReference type="PROSITE" id="PS00143">
    <property type="entry name" value="INSULINASE"/>
    <property type="match status" value="1"/>
</dbReference>
<dbReference type="Proteomes" id="UP000831290">
    <property type="component" value="Chromosome"/>
</dbReference>
<sequence>MNRIILYILMVAFSFNTIAQNINLNTPVPVDKTIKKGVLANGMTYYIKSTDVVKEAASYYIIQNVGSILEDDNQQGLAHFLEHMAFNGTQSFPGKGILNILQKHGAVFGKDINAYTSFDETVYNLSNIPTKDGLVDTCLTILNDWSNYLLLTDEEIDAERGVIKEEWRTRQNGKMRLYQTSLPIMYNHSKYSDRMPIGLMSVVENFDYKALRDFYHDWYRTDLQAIAIVGDIDIKKVEQKIIEKFSKIPALENPRERFIIDIPDNDKMLYSLGTDPEISTASISFGIRHKKAIRPETVANLKRSLLESIITSMLNSRISELSQKPDAAFLKAMVGYGSLSRTSNVFKVWVFPKENRQQDAFKQVLTEVKRAVKFGYTQPEIDRAITTIKSSYENKIARKEDMDHKQIESIIQNNYLNNKTMADLEKEYEISKQILSSITQEELLDIIQELYAPQNRYLNVVGVENHNNLTEDQAKQIISEVENDDSIKAYSETLKAGNLISESNIKPGAIVKEIFNPSIGAITFELSNGIKVHYKFVDKEKNKVSLHAHSKGGISLLNDKDLPSSDVFGNLVKMSGLGEFTATDLRKVLAGKTATAGISLNSISENISGFSNTKDVATMLQMIYLYFEKPRLDEEAYKVLLNNIDNYLKRRTSDITEQMKDSLKITLYGKNNPKKRIFDQDYVNDISFEKVEKIYKERFSDASDFEFFIVGDVRKEQLKPLLEKYIAGISTPPTKIVEDFKDKASKWVSSKIDKDIFIKMENPKTSLKMVYKKEIPYSLKASVLTNVLGNILQLRITETIRESEGGAYSPKANAWLSREPKAVAFISISFDCNPDMVDNLSQIIKDELHKIKNGDISDEDLEKVKTSLLKEREQSKDRNSYDMQLLINFYRYNYNMNDPKNFESIVRKITRKDIEKMATKIIVGAMSYEIIFKPLK</sequence>
<dbReference type="KEGG" id="fbm:MQE35_01290"/>
<evidence type="ECO:0000259" key="11">
    <source>
        <dbReference type="Pfam" id="PF05193"/>
    </source>
</evidence>
<evidence type="ECO:0000256" key="4">
    <source>
        <dbReference type="ARBA" id="ARBA00022723"/>
    </source>
</evidence>
<keyword evidence="7" id="KW-0482">Metalloprotease</keyword>
<comment type="cofactor">
    <cofactor evidence="1">
        <name>Zn(2+)</name>
        <dbReference type="ChEBI" id="CHEBI:29105"/>
    </cofactor>
</comment>
<reference evidence="12" key="1">
    <citation type="submission" date="2022-03" db="EMBL/GenBank/DDBJ databases">
        <title>Description of Abyssus ytuae gen. nov., sp. nov., a novel member of the family Flavobacteriaceae isolated from the sediment of Mariana Trench.</title>
        <authorList>
            <person name="Zhang J."/>
            <person name="Xu X."/>
        </authorList>
    </citation>
    <scope>NUCLEOTIDE SEQUENCE</scope>
    <source>
        <strain evidence="12">MT3330</strain>
    </source>
</reference>
<dbReference type="Gene3D" id="3.30.830.10">
    <property type="entry name" value="Metalloenzyme, LuxS/M16 peptidase-like"/>
    <property type="match status" value="4"/>
</dbReference>
<dbReference type="InterPro" id="IPR011249">
    <property type="entry name" value="Metalloenz_LuxS/M16"/>
</dbReference>
<feature type="domain" description="Peptidase M16 N-terminal" evidence="10">
    <location>
        <begin position="54"/>
        <end position="169"/>
    </location>
</feature>
<dbReference type="InterPro" id="IPR007863">
    <property type="entry name" value="Peptidase_M16_C"/>
</dbReference>
<keyword evidence="4" id="KW-0479">Metal-binding</keyword>
<dbReference type="Pfam" id="PF05193">
    <property type="entry name" value="Peptidase_M16_C"/>
    <property type="match status" value="2"/>
</dbReference>
<keyword evidence="9" id="KW-0732">Signal</keyword>
<keyword evidence="5" id="KW-0378">Hydrolase</keyword>